<reference evidence="3 4" key="1">
    <citation type="submission" date="2024-04" db="EMBL/GenBank/DDBJ databases">
        <authorList>
            <person name="Rising A."/>
            <person name="Reimegard J."/>
            <person name="Sonavane S."/>
            <person name="Akerstrom W."/>
            <person name="Nylinder S."/>
            <person name="Hedman E."/>
            <person name="Kallberg Y."/>
        </authorList>
    </citation>
    <scope>NUCLEOTIDE SEQUENCE [LARGE SCALE GENOMIC DNA]</scope>
</reference>
<keyword evidence="2" id="KW-0812">Transmembrane</keyword>
<organism evidence="3 4">
    <name type="scientific">Larinioides sclopetarius</name>
    <dbReference type="NCBI Taxonomy" id="280406"/>
    <lineage>
        <taxon>Eukaryota</taxon>
        <taxon>Metazoa</taxon>
        <taxon>Ecdysozoa</taxon>
        <taxon>Arthropoda</taxon>
        <taxon>Chelicerata</taxon>
        <taxon>Arachnida</taxon>
        <taxon>Araneae</taxon>
        <taxon>Araneomorphae</taxon>
        <taxon>Entelegynae</taxon>
        <taxon>Araneoidea</taxon>
        <taxon>Araneidae</taxon>
        <taxon>Larinioides</taxon>
    </lineage>
</organism>
<feature type="compositionally biased region" description="Low complexity" evidence="1">
    <location>
        <begin position="191"/>
        <end position="203"/>
    </location>
</feature>
<feature type="compositionally biased region" description="Low complexity" evidence="1">
    <location>
        <begin position="48"/>
        <end position="69"/>
    </location>
</feature>
<feature type="compositionally biased region" description="Polar residues" evidence="1">
    <location>
        <begin position="88"/>
        <end position="103"/>
    </location>
</feature>
<feature type="compositionally biased region" description="Polar residues" evidence="1">
    <location>
        <begin position="253"/>
        <end position="272"/>
    </location>
</feature>
<accession>A0AAV2BHR7</accession>
<keyword evidence="2" id="KW-1133">Transmembrane helix</keyword>
<dbReference type="AlphaFoldDB" id="A0AAV2BHR7"/>
<sequence>MSVEATAITTQTAEQNDKVQQESSQSSNEESTVETEVNVDEPQENIEDGSGSSGSAAAEDASGEAVSGAISWPQSTLQDGAATGGANIKNSQESFSVDGSGSEPQPGDSAVGSEPQPGDSAVGSEPQPGDSAVGSEPQPGDSAVGSEPQPGDSAVGSEPQPGDSAVGSEPQPGDSAVGSEPQPGDSAVGTESQQGAGSGTESQQGGGSGTESQPGDAAVGAESRPGNAAVGTESQPVVCNFMNSKFPYVVNGPSRQDSQDSSTGDYSSGHSQETAVVGDFTSEVSLESGVVGDVSNSPNSQESPANDAEDMSAPVAGAIPSGRLPTQDEREQAIDDLMRGYVDVFRYCACVCDYLRPCSRWIQNSKIFKYFFRTSLGIITLLAFCFGVSNLFDCPASKELPILMMLLGIALPATVFTSWDPRNSLCPNAPRSCSRIGALIARLAFLMLFAGVLHFTYTISPSFDPVDHNYYCSIQFYYFAYYVNFIIIAIIILAFFVYAPTMIERFVDYERL</sequence>
<keyword evidence="4" id="KW-1185">Reference proteome</keyword>
<feature type="transmembrane region" description="Helical" evidence="2">
    <location>
        <begin position="401"/>
        <end position="419"/>
    </location>
</feature>
<evidence type="ECO:0000313" key="4">
    <source>
        <dbReference type="Proteomes" id="UP001497382"/>
    </source>
</evidence>
<feature type="compositionally biased region" description="Low complexity" evidence="1">
    <location>
        <begin position="21"/>
        <end position="30"/>
    </location>
</feature>
<dbReference type="Proteomes" id="UP001497382">
    <property type="component" value="Unassembled WGS sequence"/>
</dbReference>
<evidence type="ECO:0000256" key="2">
    <source>
        <dbReference type="SAM" id="Phobius"/>
    </source>
</evidence>
<evidence type="ECO:0000313" key="3">
    <source>
        <dbReference type="EMBL" id="CAL1295356.1"/>
    </source>
</evidence>
<feature type="compositionally biased region" description="Acidic residues" evidence="1">
    <location>
        <begin position="31"/>
        <end position="47"/>
    </location>
</feature>
<protein>
    <recommendedName>
        <fullName evidence="5">Transmembrane protein</fullName>
    </recommendedName>
</protein>
<feature type="region of interest" description="Disordered" evidence="1">
    <location>
        <begin position="289"/>
        <end position="328"/>
    </location>
</feature>
<feature type="transmembrane region" description="Helical" evidence="2">
    <location>
        <begin position="479"/>
        <end position="499"/>
    </location>
</feature>
<feature type="compositionally biased region" description="Polar residues" evidence="1">
    <location>
        <begin position="294"/>
        <end position="304"/>
    </location>
</feature>
<feature type="transmembrane region" description="Helical" evidence="2">
    <location>
        <begin position="439"/>
        <end position="459"/>
    </location>
</feature>
<evidence type="ECO:0000256" key="1">
    <source>
        <dbReference type="SAM" id="MobiDB-lite"/>
    </source>
</evidence>
<gene>
    <name evidence="3" type="ORF">LARSCL_LOCUS19237</name>
</gene>
<comment type="caution">
    <text evidence="3">The sequence shown here is derived from an EMBL/GenBank/DDBJ whole genome shotgun (WGS) entry which is preliminary data.</text>
</comment>
<name>A0AAV2BHR7_9ARAC</name>
<feature type="region of interest" description="Disordered" evidence="1">
    <location>
        <begin position="1"/>
        <end position="232"/>
    </location>
</feature>
<feature type="region of interest" description="Disordered" evidence="1">
    <location>
        <begin position="250"/>
        <end position="272"/>
    </location>
</feature>
<feature type="compositionally biased region" description="Low complexity" evidence="1">
    <location>
        <begin position="1"/>
        <end position="14"/>
    </location>
</feature>
<proteinExistence type="predicted"/>
<feature type="transmembrane region" description="Helical" evidence="2">
    <location>
        <begin position="370"/>
        <end position="389"/>
    </location>
</feature>
<dbReference type="EMBL" id="CAXIEN010000368">
    <property type="protein sequence ID" value="CAL1295356.1"/>
    <property type="molecule type" value="Genomic_DNA"/>
</dbReference>
<keyword evidence="2" id="KW-0472">Membrane</keyword>
<evidence type="ECO:0008006" key="5">
    <source>
        <dbReference type="Google" id="ProtNLM"/>
    </source>
</evidence>